<evidence type="ECO:0000313" key="1">
    <source>
        <dbReference type="EMBL" id="RVW42204.1"/>
    </source>
</evidence>
<dbReference type="Gene3D" id="3.80.10.10">
    <property type="entry name" value="Ribonuclease Inhibitor"/>
    <property type="match status" value="1"/>
</dbReference>
<comment type="caution">
    <text evidence="1">The sequence shown here is derived from an EMBL/GenBank/DDBJ whole genome shotgun (WGS) entry which is preliminary data.</text>
</comment>
<evidence type="ECO:0000313" key="2">
    <source>
        <dbReference type="Proteomes" id="UP000288805"/>
    </source>
</evidence>
<dbReference type="Proteomes" id="UP000288805">
    <property type="component" value="Unassembled WGS sequence"/>
</dbReference>
<dbReference type="AlphaFoldDB" id="A0A438E3B3"/>
<name>A0A438E3B3_VITVI</name>
<gene>
    <name evidence="1" type="ORF">CK203_108059</name>
</gene>
<dbReference type="SUPFAM" id="SSF52047">
    <property type="entry name" value="RNI-like"/>
    <property type="match status" value="1"/>
</dbReference>
<dbReference type="InterPro" id="IPR032675">
    <property type="entry name" value="LRR_dom_sf"/>
</dbReference>
<proteinExistence type="predicted"/>
<sequence>MTNPPRHLQRLYLKGPLQRFLNWVSSLHDLLNFKPGKCQKLKLLDLDQLKELRFIIMEDDTLPCLQKLIICLCSKLVRAPRGIDNLIHLQMLLLCDMPETFVLKKNGGQYRHLVHHILCIQSYKQGQLEEIIFHEHYTSERISITDENQQAFKDPLHVLVGLQIDKW</sequence>
<dbReference type="EMBL" id="QGNW01001411">
    <property type="protein sequence ID" value="RVW42204.1"/>
    <property type="molecule type" value="Genomic_DNA"/>
</dbReference>
<organism evidence="1 2">
    <name type="scientific">Vitis vinifera</name>
    <name type="common">Grape</name>
    <dbReference type="NCBI Taxonomy" id="29760"/>
    <lineage>
        <taxon>Eukaryota</taxon>
        <taxon>Viridiplantae</taxon>
        <taxon>Streptophyta</taxon>
        <taxon>Embryophyta</taxon>
        <taxon>Tracheophyta</taxon>
        <taxon>Spermatophyta</taxon>
        <taxon>Magnoliopsida</taxon>
        <taxon>eudicotyledons</taxon>
        <taxon>Gunneridae</taxon>
        <taxon>Pentapetalae</taxon>
        <taxon>rosids</taxon>
        <taxon>Vitales</taxon>
        <taxon>Vitaceae</taxon>
        <taxon>Viteae</taxon>
        <taxon>Vitis</taxon>
    </lineage>
</organism>
<protein>
    <submittedName>
        <fullName evidence="1">Uncharacterized protein</fullName>
    </submittedName>
</protein>
<accession>A0A438E3B3</accession>
<reference evidence="1 2" key="1">
    <citation type="journal article" date="2018" name="PLoS Genet.">
        <title>Population sequencing reveals clonal diversity and ancestral inbreeding in the grapevine cultivar Chardonnay.</title>
        <authorList>
            <person name="Roach M.J."/>
            <person name="Johnson D.L."/>
            <person name="Bohlmann J."/>
            <person name="van Vuuren H.J."/>
            <person name="Jones S.J."/>
            <person name="Pretorius I.S."/>
            <person name="Schmidt S.A."/>
            <person name="Borneman A.R."/>
        </authorList>
    </citation>
    <scope>NUCLEOTIDE SEQUENCE [LARGE SCALE GENOMIC DNA]</scope>
    <source>
        <strain evidence="2">cv. Chardonnay</strain>
        <tissue evidence="1">Leaf</tissue>
    </source>
</reference>